<keyword evidence="3" id="KW-1185">Reference proteome</keyword>
<feature type="chain" id="PRO_5002430465" description="Helix-hairpin-helix domain-containing protein" evidence="1">
    <location>
        <begin position="20"/>
        <end position="674"/>
    </location>
</feature>
<evidence type="ECO:0000313" key="3">
    <source>
        <dbReference type="Proteomes" id="UP000033121"/>
    </source>
</evidence>
<name>A0A0E9N701_9BACT</name>
<dbReference type="InterPro" id="IPR010994">
    <property type="entry name" value="RuvA_2-like"/>
</dbReference>
<evidence type="ECO:0000313" key="2">
    <source>
        <dbReference type="EMBL" id="GAO45604.1"/>
    </source>
</evidence>
<gene>
    <name evidence="2" type="ORF">FPE01S_06_00950</name>
</gene>
<dbReference type="STRING" id="1220578.FPE01S_06_00950"/>
<proteinExistence type="predicted"/>
<accession>A0A0E9N701</accession>
<dbReference type="OrthoDB" id="9766750at2"/>
<evidence type="ECO:0000256" key="1">
    <source>
        <dbReference type="SAM" id="SignalP"/>
    </source>
</evidence>
<evidence type="ECO:0008006" key="4">
    <source>
        <dbReference type="Google" id="ProtNLM"/>
    </source>
</evidence>
<sequence length="674" mass="76663">MNKASLTVLLVCCLSIANAQVEPHPENDQMEAIAADNDNAAEMDQLLIDRQAILEHPFAANSISEEQLIAFGVLTPRQVKSFLDYRMVFGPFLSPYELQAVPGWDIPVIRMVLPLLHFGSDPSWETRFRRMITGGKSTLQLRLGIVPEASKGQQRDSAGNKAYSGSAWRENIRYLYQFRQQLWLGVTLEKDAGERFGDFLGFHVFLKRKGMLKTIALGDYVLQIGQGLVEWQGLSLGRTGEAISVYRQGKMLQPYRSSGEWNFHRGAAMGLEWKKWEGLFFVSRKRITANLTEGDSGQQVFTSRNTSGYHRTKGELEDKNDLTETSAGIAFRYQSKRFQGGGAVIAYRYNLPYKPSELLYNSFSWSGNHWENAAVHYSYTHRNIFAFGEAAWCRTGMAYLQGLVFSAGRQMDLSLVARHYPAGYQAIYADAFAAGSKPANESGIYSGWKLSLHPSLQVQGYADVYRIPWLRFGADAPGSGYEYGSQATWTRKKKFLITLRYRQVVKSENGIAGAILFPEPEIRSSWRLHGEVQCSRQLQVAARMELVHFEKVAQRSGGYACYIDGKYKLTRNGWQVTARLNRFTTDNYDSRIYAYERDVLYAFSIPAYYGNGWRYYTQVQGSVRLPFWSKAFKVQWWVRWAATRYMGDGVIGSGSEEITGNTRSEWKGQLIFNW</sequence>
<feature type="signal peptide" evidence="1">
    <location>
        <begin position="1"/>
        <end position="19"/>
    </location>
</feature>
<keyword evidence="1" id="KW-0732">Signal</keyword>
<reference evidence="2 3" key="1">
    <citation type="submission" date="2015-04" db="EMBL/GenBank/DDBJ databases">
        <title>Whole genome shotgun sequence of Flavihumibacter petaseus NBRC 106054.</title>
        <authorList>
            <person name="Miyazawa S."/>
            <person name="Hosoyama A."/>
            <person name="Hashimoto M."/>
            <person name="Noguchi M."/>
            <person name="Tsuchikane K."/>
            <person name="Ohji S."/>
            <person name="Yamazoe A."/>
            <person name="Ichikawa N."/>
            <person name="Kimura A."/>
            <person name="Fujita N."/>
        </authorList>
    </citation>
    <scope>NUCLEOTIDE SEQUENCE [LARGE SCALE GENOMIC DNA]</scope>
    <source>
        <strain evidence="2 3">NBRC 106054</strain>
    </source>
</reference>
<dbReference type="SUPFAM" id="SSF47781">
    <property type="entry name" value="RuvA domain 2-like"/>
    <property type="match status" value="1"/>
</dbReference>
<comment type="caution">
    <text evidence="2">The sequence shown here is derived from an EMBL/GenBank/DDBJ whole genome shotgun (WGS) entry which is preliminary data.</text>
</comment>
<dbReference type="RefSeq" id="WP_046371607.1">
    <property type="nucleotide sequence ID" value="NZ_BBWV01000006.1"/>
</dbReference>
<dbReference type="EMBL" id="BBWV01000006">
    <property type="protein sequence ID" value="GAO45604.1"/>
    <property type="molecule type" value="Genomic_DNA"/>
</dbReference>
<protein>
    <recommendedName>
        <fullName evidence="4">Helix-hairpin-helix domain-containing protein</fullName>
    </recommendedName>
</protein>
<dbReference type="Proteomes" id="UP000033121">
    <property type="component" value="Unassembled WGS sequence"/>
</dbReference>
<organism evidence="2 3">
    <name type="scientific">Flavihumibacter petaseus NBRC 106054</name>
    <dbReference type="NCBI Taxonomy" id="1220578"/>
    <lineage>
        <taxon>Bacteria</taxon>
        <taxon>Pseudomonadati</taxon>
        <taxon>Bacteroidota</taxon>
        <taxon>Chitinophagia</taxon>
        <taxon>Chitinophagales</taxon>
        <taxon>Chitinophagaceae</taxon>
        <taxon>Flavihumibacter</taxon>
    </lineage>
</organism>
<dbReference type="AlphaFoldDB" id="A0A0E9N701"/>